<keyword evidence="1" id="KW-0732">Signal</keyword>
<dbReference type="EMBL" id="JAUSVK010000001">
    <property type="protein sequence ID" value="MDQ0390320.1"/>
    <property type="molecule type" value="Genomic_DNA"/>
</dbReference>
<dbReference type="Proteomes" id="UP001237448">
    <property type="component" value="Unassembled WGS sequence"/>
</dbReference>
<organism evidence="2 3">
    <name type="scientific">Labrys monachus</name>
    <dbReference type="NCBI Taxonomy" id="217067"/>
    <lineage>
        <taxon>Bacteria</taxon>
        <taxon>Pseudomonadati</taxon>
        <taxon>Pseudomonadota</taxon>
        <taxon>Alphaproteobacteria</taxon>
        <taxon>Hyphomicrobiales</taxon>
        <taxon>Xanthobacteraceae</taxon>
        <taxon>Labrys</taxon>
    </lineage>
</organism>
<accession>A0ABU0F6Y2</accession>
<keyword evidence="3" id="KW-1185">Reference proteome</keyword>
<comment type="caution">
    <text evidence="2">The sequence shown here is derived from an EMBL/GenBank/DDBJ whole genome shotgun (WGS) entry which is preliminary data.</text>
</comment>
<gene>
    <name evidence="2" type="ORF">J3R73_000112</name>
</gene>
<sequence>MMVLAGWAAGVVGAASGLVSALADTDVRMVVTPGRCVDLRIGNELVGCDQLTTIVTAHSGRIAYALRTAAGSLQFVGYGGMPLDRDKHLLLVANIIDRNTTRDVTGQCIAVLAPDGGTVTRLVCDVTYSDGKIHAEFQSSGAPGEGAL</sequence>
<feature type="signal peptide" evidence="1">
    <location>
        <begin position="1"/>
        <end position="23"/>
    </location>
</feature>
<dbReference type="RefSeq" id="WP_307421481.1">
    <property type="nucleotide sequence ID" value="NZ_JAUSVK010000001.1"/>
</dbReference>
<evidence type="ECO:0000256" key="1">
    <source>
        <dbReference type="SAM" id="SignalP"/>
    </source>
</evidence>
<evidence type="ECO:0000313" key="2">
    <source>
        <dbReference type="EMBL" id="MDQ0390320.1"/>
    </source>
</evidence>
<proteinExistence type="predicted"/>
<name>A0ABU0F6Y2_9HYPH</name>
<evidence type="ECO:0000313" key="3">
    <source>
        <dbReference type="Proteomes" id="UP001237448"/>
    </source>
</evidence>
<reference evidence="2 3" key="1">
    <citation type="submission" date="2023-07" db="EMBL/GenBank/DDBJ databases">
        <title>Genomic Encyclopedia of Type Strains, Phase IV (KMG-IV): sequencing the most valuable type-strain genomes for metagenomic binning, comparative biology and taxonomic classification.</title>
        <authorList>
            <person name="Goeker M."/>
        </authorList>
    </citation>
    <scope>NUCLEOTIDE SEQUENCE [LARGE SCALE GENOMIC DNA]</scope>
    <source>
        <strain evidence="2 3">DSM 5896</strain>
    </source>
</reference>
<protein>
    <submittedName>
        <fullName evidence="2">Uncharacterized protein</fullName>
    </submittedName>
</protein>
<feature type="chain" id="PRO_5047335822" evidence="1">
    <location>
        <begin position="24"/>
        <end position="148"/>
    </location>
</feature>